<evidence type="ECO:0000256" key="4">
    <source>
        <dbReference type="ARBA" id="ARBA00022842"/>
    </source>
</evidence>
<evidence type="ECO:0000256" key="3">
    <source>
        <dbReference type="ARBA" id="ARBA00022777"/>
    </source>
</evidence>
<evidence type="ECO:0000256" key="1">
    <source>
        <dbReference type="ARBA" id="ARBA00022679"/>
    </source>
</evidence>
<dbReference type="GO" id="GO:0046872">
    <property type="term" value="F:metal ion binding"/>
    <property type="evidence" value="ECO:0007669"/>
    <property type="project" value="UniProtKB-KW"/>
</dbReference>
<dbReference type="SUPFAM" id="SSF48452">
    <property type="entry name" value="TPR-like"/>
    <property type="match status" value="1"/>
</dbReference>
<dbReference type="EMBL" id="CATQJA010002663">
    <property type="protein sequence ID" value="CAJ0581695.1"/>
    <property type="molecule type" value="Genomic_DNA"/>
</dbReference>
<evidence type="ECO:0000256" key="5">
    <source>
        <dbReference type="PROSITE-ProRule" id="PRU00339"/>
    </source>
</evidence>
<keyword evidence="2" id="KW-0479">Metal-binding</keyword>
<gene>
    <name evidence="6" type="ORF">MSPICULIGERA_LOCUS19850</name>
</gene>
<sequence length="510" mass="56466">MKRIVEGECGRSNDLVGLANQFGTTNQRVQSNIPQASSSLLPSSSQGELFANEFLQQKAQRTAAPRSFHTGAFLHQRPNSAKTAAMAQQWGSEFASAQQQSLGNQWANQYQAAMPSRTMEAAWSQAVVPASMQQGSSHDSGMWSAEFLDQIDTSLGKTRTDIYTDAWADAEVEKQSRAAEMDQAWDEIWDKSRLDAVHQQFSKETINEEYVHEESNPFLTSANPTEVGDDLLQQGDLGGAILAYEAATRQDPQDAQAWCNLGLSLAENEYDTRAITAFRKCLDINPANQQALLGLSVSLANENLENDALENLEKWIVAHNGGDPATVVRAKPLYSSFLDHNYFGKVEEQFLDAARQQEGAGDAELQNALGVLYNLNRNFHRAIDCMRMAVQHKPEDPRLWNRLGATLANGDQTAEAISAYREALSRYPAYVRARFNLGISCMHLSSHREAVEHFAMALESQKGEKETSSIWNTMRSAILRLPLGTGDEILQAANSRNLGELRNALQRVPA</sequence>
<organism evidence="6 7">
    <name type="scientific">Mesorhabditis spiculigera</name>
    <dbReference type="NCBI Taxonomy" id="96644"/>
    <lineage>
        <taxon>Eukaryota</taxon>
        <taxon>Metazoa</taxon>
        <taxon>Ecdysozoa</taxon>
        <taxon>Nematoda</taxon>
        <taxon>Chromadorea</taxon>
        <taxon>Rhabditida</taxon>
        <taxon>Rhabditina</taxon>
        <taxon>Rhabditomorpha</taxon>
        <taxon>Rhabditoidea</taxon>
        <taxon>Rhabditidae</taxon>
        <taxon>Mesorhabditinae</taxon>
        <taxon>Mesorhabditis</taxon>
    </lineage>
</organism>
<comment type="caution">
    <text evidence="6">The sequence shown here is derived from an EMBL/GenBank/DDBJ whole genome shotgun (WGS) entry which is preliminary data.</text>
</comment>
<keyword evidence="4" id="KW-0460">Magnesium</keyword>
<dbReference type="InterPro" id="IPR011990">
    <property type="entry name" value="TPR-like_helical_dom_sf"/>
</dbReference>
<dbReference type="InterPro" id="IPR019734">
    <property type="entry name" value="TPR_rpt"/>
</dbReference>
<feature type="non-terminal residue" evidence="6">
    <location>
        <position position="1"/>
    </location>
</feature>
<name>A0AA36D7T8_9BILA</name>
<feature type="repeat" description="TPR" evidence="5">
    <location>
        <begin position="397"/>
        <end position="430"/>
    </location>
</feature>
<dbReference type="PANTHER" id="PTHR21208">
    <property type="entry name" value="ADP-DEPENDENT GLUCOKINASE"/>
    <property type="match status" value="1"/>
</dbReference>
<dbReference type="GO" id="GO:0005783">
    <property type="term" value="C:endoplasmic reticulum"/>
    <property type="evidence" value="ECO:0007669"/>
    <property type="project" value="TreeGrafter"/>
</dbReference>
<dbReference type="PANTHER" id="PTHR21208:SF0">
    <property type="entry name" value="ADP-DEPENDENT GLUCOKINASE"/>
    <property type="match status" value="1"/>
</dbReference>
<feature type="repeat" description="TPR" evidence="5">
    <location>
        <begin position="255"/>
        <end position="288"/>
    </location>
</feature>
<evidence type="ECO:0008006" key="8">
    <source>
        <dbReference type="Google" id="ProtNLM"/>
    </source>
</evidence>
<evidence type="ECO:0000313" key="6">
    <source>
        <dbReference type="EMBL" id="CAJ0581695.1"/>
    </source>
</evidence>
<proteinExistence type="predicted"/>
<keyword evidence="5" id="KW-0802">TPR repeat</keyword>
<evidence type="ECO:0000256" key="2">
    <source>
        <dbReference type="ARBA" id="ARBA00022723"/>
    </source>
</evidence>
<keyword evidence="7" id="KW-1185">Reference proteome</keyword>
<dbReference type="AlphaFoldDB" id="A0AA36D7T8"/>
<evidence type="ECO:0000313" key="7">
    <source>
        <dbReference type="Proteomes" id="UP001177023"/>
    </source>
</evidence>
<dbReference type="GO" id="GO:0043843">
    <property type="term" value="F:ADP-specific glucokinase activity"/>
    <property type="evidence" value="ECO:0007669"/>
    <property type="project" value="TreeGrafter"/>
</dbReference>
<dbReference type="Pfam" id="PF13432">
    <property type="entry name" value="TPR_16"/>
    <property type="match status" value="1"/>
</dbReference>
<accession>A0AA36D7T8</accession>
<keyword evidence="1" id="KW-0808">Transferase</keyword>
<dbReference type="SMART" id="SM00028">
    <property type="entry name" value="TPR"/>
    <property type="match status" value="4"/>
</dbReference>
<keyword evidence="3" id="KW-0418">Kinase</keyword>
<dbReference type="Gene3D" id="1.25.40.10">
    <property type="entry name" value="Tetratricopeptide repeat domain"/>
    <property type="match status" value="1"/>
</dbReference>
<dbReference type="InterPro" id="IPR007666">
    <property type="entry name" value="ADP_PFK/GK"/>
</dbReference>
<protein>
    <recommendedName>
        <fullName evidence="8">Peroxisomal targeting signal 1 receptor</fullName>
    </recommendedName>
</protein>
<reference evidence="6" key="1">
    <citation type="submission" date="2023-06" db="EMBL/GenBank/DDBJ databases">
        <authorList>
            <person name="Delattre M."/>
        </authorList>
    </citation>
    <scope>NUCLEOTIDE SEQUENCE</scope>
    <source>
        <strain evidence="6">AF72</strain>
    </source>
</reference>
<dbReference type="Proteomes" id="UP001177023">
    <property type="component" value="Unassembled WGS sequence"/>
</dbReference>
<feature type="repeat" description="TPR" evidence="5">
    <location>
        <begin position="363"/>
        <end position="396"/>
    </location>
</feature>
<dbReference type="PROSITE" id="PS50005">
    <property type="entry name" value="TPR"/>
    <property type="match status" value="3"/>
</dbReference>
<dbReference type="Pfam" id="PF13414">
    <property type="entry name" value="TPR_11"/>
    <property type="match status" value="1"/>
</dbReference>
<dbReference type="GO" id="GO:0006006">
    <property type="term" value="P:glucose metabolic process"/>
    <property type="evidence" value="ECO:0007669"/>
    <property type="project" value="TreeGrafter"/>
</dbReference>